<accession>A0AAE6BIP5</accession>
<keyword evidence="2" id="KW-0614">Plasmid</keyword>
<evidence type="ECO:0000259" key="1">
    <source>
        <dbReference type="Pfam" id="PF09347"/>
    </source>
</evidence>
<organism evidence="2 3">
    <name type="scientific">Agrobacterium tumefaciens</name>
    <dbReference type="NCBI Taxonomy" id="358"/>
    <lineage>
        <taxon>Bacteria</taxon>
        <taxon>Pseudomonadati</taxon>
        <taxon>Pseudomonadota</taxon>
        <taxon>Alphaproteobacteria</taxon>
        <taxon>Hyphomicrobiales</taxon>
        <taxon>Rhizobiaceae</taxon>
        <taxon>Rhizobium/Agrobacterium group</taxon>
        <taxon>Agrobacterium</taxon>
        <taxon>Agrobacterium tumefaciens complex</taxon>
    </lineage>
</organism>
<dbReference type="AlphaFoldDB" id="A0AAE6BIP5"/>
<evidence type="ECO:0000313" key="3">
    <source>
        <dbReference type="Proteomes" id="UP000298579"/>
    </source>
</evidence>
<dbReference type="PANTHER" id="PTHR31527:SF0">
    <property type="entry name" value="RE64534P"/>
    <property type="match status" value="1"/>
</dbReference>
<gene>
    <name evidence="2" type="ORF">CFBP5877_26690</name>
</gene>
<protein>
    <submittedName>
        <fullName evidence="2">DUF1989 domain-containing protein</fullName>
    </submittedName>
</protein>
<feature type="domain" description="DUF1989" evidence="1">
    <location>
        <begin position="56"/>
        <end position="219"/>
    </location>
</feature>
<dbReference type="InterPro" id="IPR017792">
    <property type="entry name" value="UAAP1"/>
</dbReference>
<reference evidence="2 3" key="1">
    <citation type="submission" date="2019-04" db="EMBL/GenBank/DDBJ databases">
        <title>Complete genome sequence of Agrobacterium tumefaciens CFBP5877.</title>
        <authorList>
            <person name="Huang Y.-Y."/>
            <person name="Chiang H.-Y."/>
            <person name="Chou L."/>
            <person name="Lai E.-M."/>
            <person name="Kuo C.-H."/>
        </authorList>
    </citation>
    <scope>NUCLEOTIDE SEQUENCE [LARGE SCALE GENOMIC DNA]</scope>
    <source>
        <strain evidence="2 3">CFBP5877</strain>
        <plasmid evidence="3">patcfbp5877a</plasmid>
    </source>
</reference>
<dbReference type="NCBIfam" id="TIGR03425">
    <property type="entry name" value="urea_degr_2"/>
    <property type="match status" value="1"/>
</dbReference>
<geneLocation type="plasmid" evidence="3">
    <name>patcfbp5877a</name>
</geneLocation>
<dbReference type="EMBL" id="CP039899">
    <property type="protein sequence ID" value="QCL82740.1"/>
    <property type="molecule type" value="Genomic_DNA"/>
</dbReference>
<evidence type="ECO:0000313" key="2">
    <source>
        <dbReference type="EMBL" id="QCL82740.1"/>
    </source>
</evidence>
<dbReference type="Proteomes" id="UP000298579">
    <property type="component" value="Plasmid pAtCFBP5877a"/>
</dbReference>
<dbReference type="PANTHER" id="PTHR31527">
    <property type="entry name" value="RE64534P"/>
    <property type="match status" value="1"/>
</dbReference>
<dbReference type="Pfam" id="PF09347">
    <property type="entry name" value="DUF1989"/>
    <property type="match status" value="1"/>
</dbReference>
<dbReference type="InterPro" id="IPR018959">
    <property type="entry name" value="DUF1989"/>
</dbReference>
<sequence length="275" mass="30561">MEHLMHQRRSPEEIAANRARYEDHQKKGLEFAPKALPGLSLLPESALDETQILHREIIPGGWYWTTRLRRDEVLRISLSHGFSSIALIAWNAADTSERINLPDTIKVQWTTGLSKGRVIFSDMGRVMFSITEDSSGAHDCLVGGSNAQSNARYDRAHLRDTRDNFIKLAMKLGLDRRDIPAALSLFAPVRVDAEGRFFWNPALLNGGDYVELRAEMDMLVGFSNCPHPLDPNPAYAPNPVTVTRLAAAPVAADDLCRTATAEAVRGFENNVLSNL</sequence>
<name>A0AAE6BIP5_AGRTU</name>
<proteinExistence type="predicted"/>